<evidence type="ECO:0000313" key="2">
    <source>
        <dbReference type="EMBL" id="QID02740.1"/>
    </source>
</evidence>
<reference evidence="4" key="1">
    <citation type="submission" date="2020-01" db="EMBL/GenBank/DDBJ databases">
        <authorList>
            <person name="Fang M.L."/>
            <person name="Zhang Y."/>
        </authorList>
    </citation>
    <scope>NUCLEOTIDE SEQUENCE</scope>
    <source>
        <strain evidence="2">YMF1.02765</strain>
        <strain evidence="3">YMF1.02775</strain>
        <strain evidence="4">YMF1.03037</strain>
    </source>
</reference>
<protein>
    <recommendedName>
        <fullName evidence="1">Homing endonuclease LAGLIDADG domain-containing protein</fullName>
    </recommendedName>
</protein>
<dbReference type="EMBL" id="MN977366">
    <property type="protein sequence ID" value="QID02849.1"/>
    <property type="molecule type" value="Genomic_DNA"/>
</dbReference>
<dbReference type="InterPro" id="IPR004860">
    <property type="entry name" value="LAGLIDADG_dom"/>
</dbReference>
<dbReference type="Pfam" id="PF03161">
    <property type="entry name" value="LAGLIDADG_2"/>
    <property type="match status" value="1"/>
</dbReference>
<dbReference type="Gene3D" id="3.10.28.10">
    <property type="entry name" value="Homing endonucleases"/>
    <property type="match status" value="1"/>
</dbReference>
<accession>A0A6G6A521</accession>
<dbReference type="EMBL" id="MN977365">
    <property type="protein sequence ID" value="QID02808.1"/>
    <property type="molecule type" value="Genomic_DNA"/>
</dbReference>
<dbReference type="SUPFAM" id="SSF55608">
    <property type="entry name" value="Homing endonucleases"/>
    <property type="match status" value="1"/>
</dbReference>
<geneLocation type="mitochondrion" evidence="4"/>
<dbReference type="EMBL" id="MN977364">
    <property type="protein sequence ID" value="QID02740.1"/>
    <property type="molecule type" value="Genomic_DNA"/>
</dbReference>
<keyword evidence="4" id="KW-0496">Mitochondrion</keyword>
<evidence type="ECO:0000259" key="1">
    <source>
        <dbReference type="Pfam" id="PF03161"/>
    </source>
</evidence>
<feature type="domain" description="Homing endonuclease LAGLIDADG" evidence="1">
    <location>
        <begin position="120"/>
        <end position="221"/>
    </location>
</feature>
<dbReference type="InterPro" id="IPR027434">
    <property type="entry name" value="Homing_endonucl"/>
</dbReference>
<evidence type="ECO:0000313" key="4">
    <source>
        <dbReference type="EMBL" id="QID02849.1"/>
    </source>
</evidence>
<dbReference type="AlphaFoldDB" id="A0A6G6A521"/>
<organism evidence="4">
    <name type="scientific">Orbilia oligospora</name>
    <name type="common">Nematode-trapping fungus</name>
    <name type="synonym">Arthrobotrys oligospora</name>
    <dbReference type="NCBI Taxonomy" id="2813651"/>
    <lineage>
        <taxon>Eukaryota</taxon>
        <taxon>Fungi</taxon>
        <taxon>Dikarya</taxon>
        <taxon>Ascomycota</taxon>
        <taxon>Pezizomycotina</taxon>
        <taxon>Orbiliomycetes</taxon>
        <taxon>Orbiliales</taxon>
        <taxon>Orbiliaceae</taxon>
        <taxon>Orbilia</taxon>
    </lineage>
</organism>
<dbReference type="GO" id="GO:0004519">
    <property type="term" value="F:endonuclease activity"/>
    <property type="evidence" value="ECO:0007669"/>
    <property type="project" value="InterPro"/>
</dbReference>
<name>A0A6G6A521_ORBOL</name>
<proteinExistence type="predicted"/>
<evidence type="ECO:0000313" key="3">
    <source>
        <dbReference type="EMBL" id="QID02808.1"/>
    </source>
</evidence>
<gene>
    <name evidence="4" type="primary">orf223</name>
</gene>
<sequence>MVKANKYLTMEGLQNIVSNKASINFGLTDELKAAFPNTIPALKSLAKNTKIPHYSWMTGFTSGLSAITCFENKKYYSTEIKQEVFGTSLNLVLWRTNLSSTVGERFTRSQLSIVKLSWQSIMVGLIISNAWIKFSSKTSQNTLLGFTQSNVNSKYFWFVFFSLSHYCSSYPLIKIKNPLGTNTIELQFETRSMPCITELYSLFYSEKIKVIPQNIYNLLTLVA</sequence>